<reference evidence="2" key="1">
    <citation type="submission" date="2022-05" db="EMBL/GenBank/DDBJ databases">
        <title>The Musa troglodytarum L. genome provides insights into the mechanism of non-climacteric behaviour and enrichment of carotenoids.</title>
        <authorList>
            <person name="Wang J."/>
        </authorList>
    </citation>
    <scope>NUCLEOTIDE SEQUENCE</scope>
    <source>
        <tissue evidence="2">Leaf</tissue>
    </source>
</reference>
<evidence type="ECO:0000313" key="3">
    <source>
        <dbReference type="Proteomes" id="UP001055439"/>
    </source>
</evidence>
<dbReference type="Proteomes" id="UP001055439">
    <property type="component" value="Chromosome 1"/>
</dbReference>
<name>A0A9E7EA18_9LILI</name>
<sequence>MMDDTDDANMAWPLRKENISTVHKQQLALNQSYATLRSLLRFFSSKHSPWLMIQNLSISSGVLPGTRPAMSAHLQHTATRFDGSETAESKNACEALSTPLPL</sequence>
<evidence type="ECO:0000313" key="2">
    <source>
        <dbReference type="EMBL" id="URD73241.1"/>
    </source>
</evidence>
<accession>A0A9E7EA18</accession>
<proteinExistence type="predicted"/>
<dbReference type="EMBL" id="CP097502">
    <property type="protein sequence ID" value="URD73241.1"/>
    <property type="molecule type" value="Genomic_DNA"/>
</dbReference>
<dbReference type="AlphaFoldDB" id="A0A9E7EA18"/>
<feature type="region of interest" description="Disordered" evidence="1">
    <location>
        <begin position="81"/>
        <end position="102"/>
    </location>
</feature>
<evidence type="ECO:0000256" key="1">
    <source>
        <dbReference type="SAM" id="MobiDB-lite"/>
    </source>
</evidence>
<gene>
    <name evidence="2" type="ORF">MUK42_25058</name>
</gene>
<keyword evidence="3" id="KW-1185">Reference proteome</keyword>
<organism evidence="2 3">
    <name type="scientific">Musa troglodytarum</name>
    <name type="common">fe'i banana</name>
    <dbReference type="NCBI Taxonomy" id="320322"/>
    <lineage>
        <taxon>Eukaryota</taxon>
        <taxon>Viridiplantae</taxon>
        <taxon>Streptophyta</taxon>
        <taxon>Embryophyta</taxon>
        <taxon>Tracheophyta</taxon>
        <taxon>Spermatophyta</taxon>
        <taxon>Magnoliopsida</taxon>
        <taxon>Liliopsida</taxon>
        <taxon>Zingiberales</taxon>
        <taxon>Musaceae</taxon>
        <taxon>Musa</taxon>
    </lineage>
</organism>
<protein>
    <submittedName>
        <fullName evidence="2">Uncharacterized protein</fullName>
    </submittedName>
</protein>